<feature type="transmembrane region" description="Helical" evidence="7">
    <location>
        <begin position="250"/>
        <end position="276"/>
    </location>
</feature>
<dbReference type="Gene3D" id="1.10.3720.10">
    <property type="entry name" value="MetI-like"/>
    <property type="match status" value="1"/>
</dbReference>
<dbReference type="SUPFAM" id="SSF161098">
    <property type="entry name" value="MetI-like"/>
    <property type="match status" value="1"/>
</dbReference>
<protein>
    <submittedName>
        <fullName evidence="9">ABC transporter permease</fullName>
    </submittedName>
</protein>
<dbReference type="Pfam" id="PF19300">
    <property type="entry name" value="BPD_transp_1_N"/>
    <property type="match status" value="1"/>
</dbReference>
<dbReference type="InterPro" id="IPR035906">
    <property type="entry name" value="MetI-like_sf"/>
</dbReference>
<comment type="caution">
    <text evidence="9">The sequence shown here is derived from an EMBL/GenBank/DDBJ whole genome shotgun (WGS) entry which is preliminary data.</text>
</comment>
<evidence type="ECO:0000313" key="9">
    <source>
        <dbReference type="EMBL" id="NTC29366.1"/>
    </source>
</evidence>
<evidence type="ECO:0000256" key="1">
    <source>
        <dbReference type="ARBA" id="ARBA00004651"/>
    </source>
</evidence>
<evidence type="ECO:0000256" key="2">
    <source>
        <dbReference type="ARBA" id="ARBA00022448"/>
    </source>
</evidence>
<dbReference type="PANTHER" id="PTHR43163">
    <property type="entry name" value="DIPEPTIDE TRANSPORT SYSTEM PERMEASE PROTEIN DPPB-RELATED"/>
    <property type="match status" value="1"/>
</dbReference>
<dbReference type="GO" id="GO:0005886">
    <property type="term" value="C:plasma membrane"/>
    <property type="evidence" value="ECO:0007669"/>
    <property type="project" value="UniProtKB-SubCell"/>
</dbReference>
<comment type="subcellular location">
    <subcellularLocation>
        <location evidence="1 7">Cell membrane</location>
        <topology evidence="1 7">Multi-pass membrane protein</topology>
    </subcellularLocation>
</comment>
<dbReference type="PANTHER" id="PTHR43163:SF9">
    <property type="entry name" value="ABC TRANSPORTER PERMEASE PROTEIN"/>
    <property type="match status" value="1"/>
</dbReference>
<keyword evidence="5 7" id="KW-1133">Transmembrane helix</keyword>
<dbReference type="Pfam" id="PF00528">
    <property type="entry name" value="BPD_transp_1"/>
    <property type="match status" value="1"/>
</dbReference>
<evidence type="ECO:0000256" key="6">
    <source>
        <dbReference type="ARBA" id="ARBA00023136"/>
    </source>
</evidence>
<feature type="transmembrane region" description="Helical" evidence="7">
    <location>
        <begin position="144"/>
        <end position="168"/>
    </location>
</feature>
<dbReference type="CDD" id="cd06261">
    <property type="entry name" value="TM_PBP2"/>
    <property type="match status" value="1"/>
</dbReference>
<dbReference type="InterPro" id="IPR045621">
    <property type="entry name" value="BPD_transp_1_N"/>
</dbReference>
<dbReference type="PROSITE" id="PS50928">
    <property type="entry name" value="ABC_TM1"/>
    <property type="match status" value="1"/>
</dbReference>
<evidence type="ECO:0000256" key="7">
    <source>
        <dbReference type="RuleBase" id="RU363032"/>
    </source>
</evidence>
<reference evidence="9" key="1">
    <citation type="journal article" date="2020" name="Science">
        <title>Unexpected conservation and global transmission of agrobacterial virulence plasmids.</title>
        <authorList>
            <person name="Weisberg A.J."/>
            <person name="Davis E.W. 2nd"/>
            <person name="Tabima J."/>
            <person name="Belcher M.S."/>
            <person name="Miller M."/>
            <person name="Kuo C.H."/>
            <person name="Loper J.E."/>
            <person name="Grunwald N.J."/>
            <person name="Putnam M.L."/>
            <person name="Chang J.H."/>
        </authorList>
    </citation>
    <scope>NUCLEOTIDE SEQUENCE</scope>
    <source>
        <strain evidence="9">17-1853-1a</strain>
    </source>
</reference>
<evidence type="ECO:0000256" key="3">
    <source>
        <dbReference type="ARBA" id="ARBA00022475"/>
    </source>
</evidence>
<gene>
    <name evidence="9" type="ORF">G6M46_14555</name>
</gene>
<feature type="transmembrane region" description="Helical" evidence="7">
    <location>
        <begin position="296"/>
        <end position="322"/>
    </location>
</feature>
<comment type="similarity">
    <text evidence="7">Belongs to the binding-protein-dependent transport system permease family.</text>
</comment>
<dbReference type="GO" id="GO:0055085">
    <property type="term" value="P:transmembrane transport"/>
    <property type="evidence" value="ECO:0007669"/>
    <property type="project" value="InterPro"/>
</dbReference>
<proteinExistence type="inferred from homology"/>
<dbReference type="Proteomes" id="UP000702952">
    <property type="component" value="Unassembled WGS sequence"/>
</dbReference>
<evidence type="ECO:0000313" key="10">
    <source>
        <dbReference type="Proteomes" id="UP000702952"/>
    </source>
</evidence>
<evidence type="ECO:0000256" key="4">
    <source>
        <dbReference type="ARBA" id="ARBA00022692"/>
    </source>
</evidence>
<keyword evidence="2 7" id="KW-0813">Transport</keyword>
<evidence type="ECO:0000259" key="8">
    <source>
        <dbReference type="PROSITE" id="PS50928"/>
    </source>
</evidence>
<evidence type="ECO:0000256" key="5">
    <source>
        <dbReference type="ARBA" id="ARBA00022989"/>
    </source>
</evidence>
<accession>A0AA44J9I3</accession>
<feature type="transmembrane region" description="Helical" evidence="7">
    <location>
        <begin position="188"/>
        <end position="210"/>
    </location>
</feature>
<name>A0AA44J9I3_AGRTU</name>
<organism evidence="9 10">
    <name type="scientific">Agrobacterium tumefaciens</name>
    <dbReference type="NCBI Taxonomy" id="358"/>
    <lineage>
        <taxon>Bacteria</taxon>
        <taxon>Pseudomonadati</taxon>
        <taxon>Pseudomonadota</taxon>
        <taxon>Alphaproteobacteria</taxon>
        <taxon>Hyphomicrobiales</taxon>
        <taxon>Rhizobiaceae</taxon>
        <taxon>Rhizobium/Agrobacterium group</taxon>
        <taxon>Agrobacterium</taxon>
        <taxon>Agrobacterium tumefaciens complex</taxon>
    </lineage>
</organism>
<dbReference type="AlphaFoldDB" id="A0AA44J9I3"/>
<keyword evidence="3" id="KW-1003">Cell membrane</keyword>
<dbReference type="InterPro" id="IPR000515">
    <property type="entry name" value="MetI-like"/>
</dbReference>
<sequence>MRYAINPRLHYTLTRIVQMLPTLFLILLSAFMLLHLAPGDPAQILAGESGGGDAAYLAMLRRNFGLDQPLYVQFFLYAKNVLIGELGFSFRNNMPVLELIGARLVPTLLLSGTALLLAVVLGMTGGAVAAAYRGTAIDRGLSALALLIYATPGFLLGLGLMILFAVSLPWFPIGGFMDTHGLESRMDYVASVARHLVLPAVTLGALYAAIYMRFTRGAMLEIYGQDHVRTARSKGLSRFRITRRHVLRNAMLPLVTVVGLQAGSLLSGTILVETVFSWPGLGRLAFEAVQQRDYNLLSALILCTGALVVVINLIVDLLYAVLDPRLVLR</sequence>
<feature type="transmembrane region" description="Helical" evidence="7">
    <location>
        <begin position="108"/>
        <end position="132"/>
    </location>
</feature>
<keyword evidence="4 7" id="KW-0812">Transmembrane</keyword>
<dbReference type="RefSeq" id="WP_065658891.1">
    <property type="nucleotide sequence ID" value="NZ_JAAKZU010000009.1"/>
</dbReference>
<keyword evidence="6 7" id="KW-0472">Membrane</keyword>
<dbReference type="EMBL" id="JAAMAY010000024">
    <property type="protein sequence ID" value="NTC29366.1"/>
    <property type="molecule type" value="Genomic_DNA"/>
</dbReference>
<feature type="domain" description="ABC transmembrane type-1" evidence="8">
    <location>
        <begin position="104"/>
        <end position="319"/>
    </location>
</feature>